<dbReference type="Pfam" id="PF02401">
    <property type="entry name" value="LYTB"/>
    <property type="match status" value="1"/>
</dbReference>
<evidence type="ECO:0000256" key="6">
    <source>
        <dbReference type="ARBA" id="ARBA00023014"/>
    </source>
</evidence>
<evidence type="ECO:0000256" key="7">
    <source>
        <dbReference type="ARBA" id="ARBA00046313"/>
    </source>
</evidence>
<comment type="cofactor">
    <cofactor evidence="1">
        <name>[4Fe-4S] cluster</name>
        <dbReference type="ChEBI" id="CHEBI:49883"/>
    </cofactor>
</comment>
<keyword evidence="4 11" id="KW-0560">Oxidoreductase</keyword>
<dbReference type="NCBIfam" id="NF009911">
    <property type="entry name" value="PRK13371.1"/>
    <property type="match status" value="1"/>
</dbReference>
<dbReference type="EMBL" id="KB454495">
    <property type="protein sequence ID" value="EME31052.1"/>
    <property type="molecule type" value="Genomic_DNA"/>
</dbReference>
<evidence type="ECO:0000256" key="2">
    <source>
        <dbReference type="ARBA" id="ARBA00022485"/>
    </source>
</evidence>
<dbReference type="Proteomes" id="UP000030680">
    <property type="component" value="Unassembled WGS sequence"/>
</dbReference>
<dbReference type="eggNOG" id="ENOG502QPIQ">
    <property type="taxonomic scope" value="Eukaryota"/>
</dbReference>
<keyword evidence="3" id="KW-0479">Metal-binding</keyword>
<dbReference type="OMA" id="DRIWLTN"/>
<evidence type="ECO:0000313" key="11">
    <source>
        <dbReference type="EMBL" id="EME31052.1"/>
    </source>
</evidence>
<dbReference type="AlphaFoldDB" id="M2XLJ5"/>
<dbReference type="Gene3D" id="3.40.1010.20">
    <property type="entry name" value="4-hydroxy-3-methylbut-2-enyl diphosphate reductase, catalytic domain"/>
    <property type="match status" value="2"/>
</dbReference>
<evidence type="ECO:0000256" key="5">
    <source>
        <dbReference type="ARBA" id="ARBA00023004"/>
    </source>
</evidence>
<comment type="pathway">
    <text evidence="7">Isoprenoid biosynthesis; isopentenyl diphosphate biosynthesis via DXP pathway; isopentenyl diphosphate from 1-deoxy-D-xylulose 5-phosphate: step 6/6.</text>
</comment>
<dbReference type="EC" id="1.17.7.4" evidence="10"/>
<dbReference type="RefSeq" id="XP_005707572.1">
    <property type="nucleotide sequence ID" value="XM_005707515.1"/>
</dbReference>
<evidence type="ECO:0000256" key="9">
    <source>
        <dbReference type="ARBA" id="ARBA00046335"/>
    </source>
</evidence>
<dbReference type="InterPro" id="IPR003451">
    <property type="entry name" value="LytB/IspH"/>
</dbReference>
<dbReference type="GO" id="GO:0046429">
    <property type="term" value="F:4-hydroxy-3-methylbut-2-en-1-yl diphosphate synthase activity (ferredoxin)"/>
    <property type="evidence" value="ECO:0007669"/>
    <property type="project" value="EnsemblPlants"/>
</dbReference>
<accession>M2XLJ5</accession>
<protein>
    <recommendedName>
        <fullName evidence="10">4-hydroxy-3-methylbut-2-enyl diphosphate reductase</fullName>
        <ecNumber evidence="10">1.17.7.4</ecNumber>
    </recommendedName>
</protein>
<comment type="pathway">
    <text evidence="8">Isoprenoid biosynthesis; dimethylallyl diphosphate biosynthesis; dimethylallyl diphosphate from (2E)-4-hydroxy-3-methylbutenyl diphosphate: step 1/1.</text>
</comment>
<dbReference type="GO" id="GO:0050992">
    <property type="term" value="P:dimethylallyl diphosphate biosynthetic process"/>
    <property type="evidence" value="ECO:0007669"/>
    <property type="project" value="InterPro"/>
</dbReference>
<dbReference type="NCBIfam" id="TIGR00216">
    <property type="entry name" value="ispH_lytB"/>
    <property type="match status" value="1"/>
</dbReference>
<dbReference type="GO" id="GO:0046872">
    <property type="term" value="F:metal ion binding"/>
    <property type="evidence" value="ECO:0007669"/>
    <property type="project" value="UniProtKB-KW"/>
</dbReference>
<dbReference type="GO" id="GO:0019288">
    <property type="term" value="P:isopentenyl diphosphate biosynthetic process, methylerythritol 4-phosphate pathway"/>
    <property type="evidence" value="ECO:0007669"/>
    <property type="project" value="EnsemblPlants"/>
</dbReference>
<keyword evidence="12" id="KW-1185">Reference proteome</keyword>
<dbReference type="PANTHER" id="PTHR31619:SF5">
    <property type="entry name" value="4-HYDROXY-3-METHYLBUT-2-ENYL DIPHOSPHATE REDUCTASE, CHLOROPLASTIC"/>
    <property type="match status" value="1"/>
</dbReference>
<dbReference type="GeneID" id="17089736"/>
<organism evidence="11 12">
    <name type="scientific">Galdieria sulphuraria</name>
    <name type="common">Red alga</name>
    <dbReference type="NCBI Taxonomy" id="130081"/>
    <lineage>
        <taxon>Eukaryota</taxon>
        <taxon>Rhodophyta</taxon>
        <taxon>Bangiophyceae</taxon>
        <taxon>Galdieriales</taxon>
        <taxon>Galdieriaceae</taxon>
        <taxon>Galdieria</taxon>
    </lineage>
</organism>
<evidence type="ECO:0000313" key="12">
    <source>
        <dbReference type="Proteomes" id="UP000030680"/>
    </source>
</evidence>
<gene>
    <name evidence="11" type="ORF">Gasu_18090</name>
</gene>
<dbReference type="GO" id="GO:0051539">
    <property type="term" value="F:4 iron, 4 sulfur cluster binding"/>
    <property type="evidence" value="ECO:0007669"/>
    <property type="project" value="UniProtKB-KW"/>
</dbReference>
<sequence length="485" mass="55228">MLSTHFVKEIHPIGDQQVTLTANHYNPKMVFVYLRYVTLSFQSWEKKKRVCFNCKSKTLRPFLVQCVEQNRREEHGLVEESLDKRALRRKLTSSEKFNRRGFAEEKEATQLLMNSEFSSTLLQEAKAGNNEIRSGQVTVKLADSYGFCWGVERAVAMALETRKHFPKQKIWITNEIIHNPKVNARLAELNVQFVPHKDFVRDFSAVSSEDVVILPAFGATLSEMEYLSNLGCQIVDTTCPWVSKVWNSVDKHKRANCTSVIHGKWNHEETIATASFSEKYIIVLNIEQAQYVCKYILYGGDKNEFISKFKYAISSGFDPDTDLEAVGIANQTTMLKNETNAIAKLFEETMLKKFGPQELSKHFIAFNTICDATQERQDAMLHLIEQPLDLVLVVGGFNSSNTSHLQEIAERKGIPSYYIDGPERIGPQNRIVFRSSSSQELIEKENFLKQGPVTVGVTSGASTPDKIVEDVLERVFMIHKLYCNT</sequence>
<evidence type="ECO:0000256" key="8">
    <source>
        <dbReference type="ARBA" id="ARBA00046314"/>
    </source>
</evidence>
<keyword evidence="5" id="KW-0408">Iron</keyword>
<dbReference type="GO" id="GO:0009570">
    <property type="term" value="C:chloroplast stroma"/>
    <property type="evidence" value="ECO:0007669"/>
    <property type="project" value="EnsemblPlants"/>
</dbReference>
<dbReference type="OrthoDB" id="1698201at2759"/>
<keyword evidence="6" id="KW-0411">Iron-sulfur</keyword>
<proteinExistence type="inferred from homology"/>
<evidence type="ECO:0000256" key="1">
    <source>
        <dbReference type="ARBA" id="ARBA00001966"/>
    </source>
</evidence>
<dbReference type="GO" id="GO:0051745">
    <property type="term" value="F:4-hydroxy-3-methylbut-2-enyl diphosphate reductase activity"/>
    <property type="evidence" value="ECO:0007669"/>
    <property type="project" value="UniProtKB-EC"/>
</dbReference>
<evidence type="ECO:0000256" key="10">
    <source>
        <dbReference type="ARBA" id="ARBA00047177"/>
    </source>
</evidence>
<dbReference type="PANTHER" id="PTHR31619">
    <property type="entry name" value="4-HYDROXY-3-METHYLBUT-2-ENYL DIPHOSPHATE REDUCTASE, CHLOROPLASTIC"/>
    <property type="match status" value="1"/>
</dbReference>
<name>M2XLJ5_GALSU</name>
<comment type="similarity">
    <text evidence="9">Belongs to the IspH family.</text>
</comment>
<dbReference type="KEGG" id="gsl:Gasu_18090"/>
<dbReference type="HAMAP" id="MF_00191">
    <property type="entry name" value="IspH"/>
    <property type="match status" value="1"/>
</dbReference>
<evidence type="ECO:0000256" key="4">
    <source>
        <dbReference type="ARBA" id="ARBA00023002"/>
    </source>
</evidence>
<dbReference type="Gene3D" id="3.40.50.11270">
    <property type="match status" value="1"/>
</dbReference>
<dbReference type="STRING" id="130081.M2XLJ5"/>
<reference evidence="12" key="1">
    <citation type="journal article" date="2013" name="Science">
        <title>Gene transfer from bacteria and archaea facilitated evolution of an extremophilic eukaryote.</title>
        <authorList>
            <person name="Schonknecht G."/>
            <person name="Chen W.H."/>
            <person name="Ternes C.M."/>
            <person name="Barbier G.G."/>
            <person name="Shrestha R.P."/>
            <person name="Stanke M."/>
            <person name="Brautigam A."/>
            <person name="Baker B.J."/>
            <person name="Banfield J.F."/>
            <person name="Garavito R.M."/>
            <person name="Carr K."/>
            <person name="Wilkerson C."/>
            <person name="Rensing S.A."/>
            <person name="Gagneul D."/>
            <person name="Dickenson N.E."/>
            <person name="Oesterhelt C."/>
            <person name="Lercher M.J."/>
            <person name="Weber A.P."/>
        </authorList>
    </citation>
    <scope>NUCLEOTIDE SEQUENCE [LARGE SCALE GENOMIC DNA]</scope>
    <source>
        <strain evidence="12">074W</strain>
    </source>
</reference>
<dbReference type="Gramene" id="EME31052">
    <property type="protein sequence ID" value="EME31052"/>
    <property type="gene ID" value="Gasu_18090"/>
</dbReference>
<dbReference type="CDD" id="cd13944">
    <property type="entry name" value="lytB_ispH"/>
    <property type="match status" value="1"/>
</dbReference>
<evidence type="ECO:0000256" key="3">
    <source>
        <dbReference type="ARBA" id="ARBA00022723"/>
    </source>
</evidence>
<keyword evidence="2" id="KW-0004">4Fe-4S</keyword>